<evidence type="ECO:0000313" key="1">
    <source>
        <dbReference type="EMBL" id="GAJ46554.1"/>
    </source>
</evidence>
<organism evidence="1 2">
    <name type="scientific">Holospora elegans E1</name>
    <dbReference type="NCBI Taxonomy" id="1427503"/>
    <lineage>
        <taxon>Bacteria</taxon>
        <taxon>Pseudomonadati</taxon>
        <taxon>Pseudomonadota</taxon>
        <taxon>Alphaproteobacteria</taxon>
        <taxon>Holosporales</taxon>
        <taxon>Holosporaceae</taxon>
        <taxon>Holospora</taxon>
    </lineage>
</organism>
<reference evidence="1 2" key="1">
    <citation type="journal article" date="2014" name="FEMS Microbiol. Lett.">
        <title>Draft genome sequences of three Holospora species (Holospora obtusa, Holospora undulata, and Holospora elegans), endonuclear symbiotic bacteria of the ciliate Paramecium caudatum.</title>
        <authorList>
            <person name="Dohra H."/>
            <person name="Tanaka K."/>
            <person name="Suzuki T."/>
            <person name="Fujishima M."/>
            <person name="Suzuki H."/>
        </authorList>
    </citation>
    <scope>NUCLEOTIDE SEQUENCE [LARGE SCALE GENOMIC DNA]</scope>
    <source>
        <strain evidence="1 2">E1</strain>
    </source>
</reference>
<dbReference type="InterPro" id="IPR011250">
    <property type="entry name" value="OMP/PagP_B-barrel"/>
</dbReference>
<sequence length="379" mass="41862">MNFFSDRLIKVFFLLAVFLSASILSAKKDKFLSGIGIIVGIGGATLSTTPEGSGSTNWPIQAEVFGNNDRGVQGKFKIISTLANMDYVAFSDARSPVTTPPADGYVHIASHGSISALGLTLMTTTAQPLEHPETYSCAVDNLIVYESHVSYRVNGTSNTVVGFDVTSVKIEGAQDNFIDFEQKREVRNRSGFSWNFGVLIQKVFDSYTMGGRCVFGANNDAALLKYKTGIFSLDLEERNDFTGEFEIPDQSKTAFRLRNKWFAEFVFEFGYIIARRLQLFVGPGIVLQKQELSCMEESRQSPSSLSKTIMGGVLACGTRYALNRHVALGLEYQRQCLGKKNWDNVASIVPQNIYCYGTPLTRTNANLFLVTLSCVFFGK</sequence>
<keyword evidence="2" id="KW-1185">Reference proteome</keyword>
<dbReference type="SUPFAM" id="SSF56925">
    <property type="entry name" value="OMPA-like"/>
    <property type="match status" value="1"/>
</dbReference>
<dbReference type="EMBL" id="BAUP01000111">
    <property type="protein sequence ID" value="GAJ46554.1"/>
    <property type="molecule type" value="Genomic_DNA"/>
</dbReference>
<protein>
    <submittedName>
        <fullName evidence="1">Uncharacterized protein</fullName>
    </submittedName>
</protein>
<comment type="caution">
    <text evidence="1">The sequence shown here is derived from an EMBL/GenBank/DDBJ whole genome shotgun (WGS) entry which is preliminary data.</text>
</comment>
<name>A0A023DYK0_9PROT</name>
<evidence type="ECO:0000313" key="2">
    <source>
        <dbReference type="Proteomes" id="UP000024842"/>
    </source>
</evidence>
<gene>
    <name evidence="1" type="ORF">HE1_00889</name>
</gene>
<dbReference type="OrthoDB" id="9815357at2"/>
<dbReference type="AlphaFoldDB" id="A0A023DYK0"/>
<accession>A0A023DYK0</accession>
<proteinExistence type="predicted"/>
<dbReference type="Proteomes" id="UP000024842">
    <property type="component" value="Unassembled WGS sequence"/>
</dbReference>